<organism evidence="1 2">
    <name type="scientific">Panicum miliaceum</name>
    <name type="common">Proso millet</name>
    <name type="synonym">Broomcorn millet</name>
    <dbReference type="NCBI Taxonomy" id="4540"/>
    <lineage>
        <taxon>Eukaryota</taxon>
        <taxon>Viridiplantae</taxon>
        <taxon>Streptophyta</taxon>
        <taxon>Embryophyta</taxon>
        <taxon>Tracheophyta</taxon>
        <taxon>Spermatophyta</taxon>
        <taxon>Magnoliopsida</taxon>
        <taxon>Liliopsida</taxon>
        <taxon>Poales</taxon>
        <taxon>Poaceae</taxon>
        <taxon>PACMAD clade</taxon>
        <taxon>Panicoideae</taxon>
        <taxon>Panicodae</taxon>
        <taxon>Paniceae</taxon>
        <taxon>Panicinae</taxon>
        <taxon>Panicum</taxon>
        <taxon>Panicum sect. Panicum</taxon>
    </lineage>
</organism>
<keyword evidence="2" id="KW-1185">Reference proteome</keyword>
<dbReference type="InterPro" id="IPR004242">
    <property type="entry name" value="Transposase_21"/>
</dbReference>
<evidence type="ECO:0000313" key="2">
    <source>
        <dbReference type="Proteomes" id="UP000275267"/>
    </source>
</evidence>
<comment type="caution">
    <text evidence="1">The sequence shown here is derived from an EMBL/GenBank/DDBJ whole genome shotgun (WGS) entry which is preliminary data.</text>
</comment>
<dbReference type="STRING" id="4540.A0A3L6Q684"/>
<sequence>MKRKFIMMSVLIPGLKQPGNDIDVHLKSLVDDLLLLWKEEGVRVWDAHGEENFNLRALIFVTINDWPALSNLSGQSNKGYRACTHCLDETDSMYLKHCRKIVYIGHRRFLPIKHPLRKKHAHYGGKTDNRTKPKHRCGKTIFEMVKDVKVVFGKGPGSRSVQSEDDRAPLWKKKGIF</sequence>
<dbReference type="AlphaFoldDB" id="A0A3L6Q684"/>
<protein>
    <submittedName>
        <fullName evidence="1">Rim2 protein</fullName>
    </submittedName>
</protein>
<dbReference type="PANTHER" id="PTHR10775">
    <property type="entry name" value="OS08G0208400 PROTEIN"/>
    <property type="match status" value="1"/>
</dbReference>
<dbReference type="Proteomes" id="UP000275267">
    <property type="component" value="Unassembled WGS sequence"/>
</dbReference>
<dbReference type="EMBL" id="PQIB02000013">
    <property type="protein sequence ID" value="RLM73096.1"/>
    <property type="molecule type" value="Genomic_DNA"/>
</dbReference>
<evidence type="ECO:0000313" key="1">
    <source>
        <dbReference type="EMBL" id="RLM73096.1"/>
    </source>
</evidence>
<reference evidence="2" key="1">
    <citation type="journal article" date="2019" name="Nat. Commun.">
        <title>The genome of broomcorn millet.</title>
        <authorList>
            <person name="Zou C."/>
            <person name="Miki D."/>
            <person name="Li D."/>
            <person name="Tang Q."/>
            <person name="Xiao L."/>
            <person name="Rajput S."/>
            <person name="Deng P."/>
            <person name="Jia W."/>
            <person name="Huang R."/>
            <person name="Zhang M."/>
            <person name="Sun Y."/>
            <person name="Hu J."/>
            <person name="Fu X."/>
            <person name="Schnable P.S."/>
            <person name="Li F."/>
            <person name="Zhang H."/>
            <person name="Feng B."/>
            <person name="Zhu X."/>
            <person name="Liu R."/>
            <person name="Schnable J.C."/>
            <person name="Zhu J.-K."/>
            <person name="Zhang H."/>
        </authorList>
    </citation>
    <scope>NUCLEOTIDE SEQUENCE [LARGE SCALE GENOMIC DNA]</scope>
</reference>
<accession>A0A3L6Q684</accession>
<gene>
    <name evidence="1" type="ORF">C2845_PM15G04160</name>
</gene>
<dbReference type="OrthoDB" id="1932595at2759"/>
<proteinExistence type="predicted"/>
<name>A0A3L6Q684_PANMI</name>
<dbReference type="Pfam" id="PF02992">
    <property type="entry name" value="Transposase_21"/>
    <property type="match status" value="1"/>
</dbReference>
<dbReference type="PANTHER" id="PTHR10775:SF169">
    <property type="entry name" value="TRANSPOSASE"/>
    <property type="match status" value="1"/>
</dbReference>